<name>A0A1I2LQU9_9GAMM</name>
<dbReference type="PANTHER" id="PTHR42953:SF3">
    <property type="entry name" value="HIGH-AFFINITY ZINC UPTAKE SYSTEM PROTEIN ZNUA"/>
    <property type="match status" value="1"/>
</dbReference>
<feature type="compositionally biased region" description="Basic and acidic residues" evidence="7">
    <location>
        <begin position="107"/>
        <end position="119"/>
    </location>
</feature>
<comment type="similarity">
    <text evidence="1 6">Belongs to the bacterial solute-binding protein 9 family.</text>
</comment>
<dbReference type="InterPro" id="IPR050492">
    <property type="entry name" value="Bact_metal-bind_prot9"/>
</dbReference>
<evidence type="ECO:0000256" key="4">
    <source>
        <dbReference type="ARBA" id="ARBA00022729"/>
    </source>
</evidence>
<dbReference type="NCBIfam" id="NF007091">
    <property type="entry name" value="PRK09545.1"/>
    <property type="match status" value="1"/>
</dbReference>
<evidence type="ECO:0000313" key="9">
    <source>
        <dbReference type="Proteomes" id="UP000198623"/>
    </source>
</evidence>
<gene>
    <name evidence="8" type="ORF">SAMN05216175_10192</name>
</gene>
<dbReference type="RefSeq" id="WP_090723027.1">
    <property type="nucleotide sequence ID" value="NZ_FOOU01000001.1"/>
</dbReference>
<protein>
    <recommendedName>
        <fullName evidence="2">High-affinity zinc uptake system protein ZnuA</fullName>
    </recommendedName>
</protein>
<evidence type="ECO:0000256" key="6">
    <source>
        <dbReference type="RuleBase" id="RU003512"/>
    </source>
</evidence>
<dbReference type="SUPFAM" id="SSF53807">
    <property type="entry name" value="Helical backbone' metal receptor"/>
    <property type="match status" value="1"/>
</dbReference>
<evidence type="ECO:0000256" key="5">
    <source>
        <dbReference type="ARBA" id="ARBA00022906"/>
    </source>
</evidence>
<keyword evidence="9" id="KW-1185">Reference proteome</keyword>
<accession>A0A1I2LQU9</accession>
<dbReference type="Pfam" id="PF01297">
    <property type="entry name" value="ZnuA"/>
    <property type="match status" value="1"/>
</dbReference>
<evidence type="ECO:0000256" key="2">
    <source>
        <dbReference type="ARBA" id="ARBA00015915"/>
    </source>
</evidence>
<evidence type="ECO:0000256" key="7">
    <source>
        <dbReference type="SAM" id="MobiDB-lite"/>
    </source>
</evidence>
<keyword evidence="3 6" id="KW-0813">Transport</keyword>
<dbReference type="Proteomes" id="UP000198623">
    <property type="component" value="Unassembled WGS sequence"/>
</dbReference>
<dbReference type="OrthoDB" id="7346865at2"/>
<dbReference type="PRINTS" id="PR00691">
    <property type="entry name" value="ADHESINB"/>
</dbReference>
<dbReference type="Gene3D" id="3.40.50.1980">
    <property type="entry name" value="Nitrogenase molybdenum iron protein domain"/>
    <property type="match status" value="2"/>
</dbReference>
<keyword evidence="4" id="KW-0732">Signal</keyword>
<dbReference type="GO" id="GO:0046872">
    <property type="term" value="F:metal ion binding"/>
    <property type="evidence" value="ECO:0007669"/>
    <property type="project" value="InterPro"/>
</dbReference>
<dbReference type="GO" id="GO:0007155">
    <property type="term" value="P:cell adhesion"/>
    <property type="evidence" value="ECO:0007669"/>
    <property type="project" value="InterPro"/>
</dbReference>
<proteinExistence type="inferred from homology"/>
<dbReference type="STRING" id="1045558.SAMN05216175_10192"/>
<dbReference type="EMBL" id="FOOU01000001">
    <property type="protein sequence ID" value="SFF79767.1"/>
    <property type="molecule type" value="Genomic_DNA"/>
</dbReference>
<keyword evidence="5" id="KW-0864">Zinc transport</keyword>
<dbReference type="InterPro" id="IPR006128">
    <property type="entry name" value="Lipoprotein_PsaA-like"/>
</dbReference>
<keyword evidence="5" id="KW-0406">Ion transport</keyword>
<organism evidence="8 9">
    <name type="scientific">Neptunomonas qingdaonensis</name>
    <dbReference type="NCBI Taxonomy" id="1045558"/>
    <lineage>
        <taxon>Bacteria</taxon>
        <taxon>Pseudomonadati</taxon>
        <taxon>Pseudomonadota</taxon>
        <taxon>Gammaproteobacteria</taxon>
        <taxon>Oceanospirillales</taxon>
        <taxon>Oceanospirillaceae</taxon>
        <taxon>Neptunomonas</taxon>
    </lineage>
</organism>
<dbReference type="PANTHER" id="PTHR42953">
    <property type="entry name" value="HIGH-AFFINITY ZINC UPTAKE SYSTEM PROTEIN ZNUA-RELATED"/>
    <property type="match status" value="1"/>
</dbReference>
<evidence type="ECO:0000256" key="1">
    <source>
        <dbReference type="ARBA" id="ARBA00011028"/>
    </source>
</evidence>
<dbReference type="GO" id="GO:0006829">
    <property type="term" value="P:zinc ion transport"/>
    <property type="evidence" value="ECO:0007669"/>
    <property type="project" value="UniProtKB-KW"/>
</dbReference>
<evidence type="ECO:0000256" key="3">
    <source>
        <dbReference type="ARBA" id="ARBA00022448"/>
    </source>
</evidence>
<evidence type="ECO:0000313" key="8">
    <source>
        <dbReference type="EMBL" id="SFF79767.1"/>
    </source>
</evidence>
<dbReference type="AlphaFoldDB" id="A0A1I2LQU9"/>
<dbReference type="PRINTS" id="PR00690">
    <property type="entry name" value="ADHESNFAMILY"/>
</dbReference>
<feature type="compositionally biased region" description="Basic and acidic residues" evidence="7">
    <location>
        <begin position="129"/>
        <end position="144"/>
    </location>
</feature>
<reference evidence="9" key="1">
    <citation type="submission" date="2016-10" db="EMBL/GenBank/DDBJ databases">
        <authorList>
            <person name="Varghese N."/>
            <person name="Submissions S."/>
        </authorList>
    </citation>
    <scope>NUCLEOTIDE SEQUENCE [LARGE SCALE GENOMIC DNA]</scope>
    <source>
        <strain evidence="9">CGMCC 1.10971</strain>
    </source>
</reference>
<dbReference type="InterPro" id="IPR006129">
    <property type="entry name" value="AdhesinB"/>
</dbReference>
<keyword evidence="5" id="KW-0862">Zinc</keyword>
<feature type="region of interest" description="Disordered" evidence="7">
    <location>
        <begin position="107"/>
        <end position="144"/>
    </location>
</feature>
<dbReference type="InterPro" id="IPR006127">
    <property type="entry name" value="ZnuA-like"/>
</dbReference>
<sequence length="311" mass="34381">MRPQSFLLSLVFTVFLPVAAASELKVLTSIAPIQLIASEILADVTKPDVLLPAGASPHQYSLRPSDVRKVKQADLIFWVGPGLERFLEKTLRLTDARVVQLLESDSEHAHVHESQHQDASDNLLASSQQHKEQHEDHHHGDSDPHIWLDPLHALEIAEVIRDAAVNAAPEQQQILDKNYAEFAEALLQQDKRIMTELAPLSQRGFVVFHDAYSGFVEHYNLLQLDAVTVDPSRKAGAKHIIELREAVIQSKAVCVFSEPQFNAAVLKTITSGTSIRTAELDPLGQKIEPGKGAYLAFLADFAEAFKACLQS</sequence>